<reference evidence="1 2" key="1">
    <citation type="journal article" date="2018" name="J. Allergy Clin. Immunol.">
        <title>High-quality assembly of Dermatophagoides pteronyssinus genome and transcriptome reveals a wide range of novel allergens.</title>
        <authorList>
            <person name="Liu X.Y."/>
            <person name="Yang K.Y."/>
            <person name="Wang M.Q."/>
            <person name="Kwok J.S."/>
            <person name="Zeng X."/>
            <person name="Yang Z."/>
            <person name="Xiao X.J."/>
            <person name="Lau C.P."/>
            <person name="Li Y."/>
            <person name="Huang Z.M."/>
            <person name="Ba J.G."/>
            <person name="Yim A.K."/>
            <person name="Ouyang C.Y."/>
            <person name="Ngai S.M."/>
            <person name="Chan T.F."/>
            <person name="Leung E.L."/>
            <person name="Liu L."/>
            <person name="Liu Z.G."/>
            <person name="Tsui S.K."/>
        </authorList>
    </citation>
    <scope>NUCLEOTIDE SEQUENCE [LARGE SCALE GENOMIC DNA]</scope>
    <source>
        <strain evidence="1">Derp</strain>
    </source>
</reference>
<comment type="caution">
    <text evidence="1">The sequence shown here is derived from an EMBL/GenBank/DDBJ whole genome shotgun (WGS) entry which is preliminary data.</text>
</comment>
<protein>
    <submittedName>
        <fullName evidence="1">Uncharacterized protein</fullName>
    </submittedName>
</protein>
<gene>
    <name evidence="1" type="ORF">DERP_001160</name>
</gene>
<reference evidence="1 2" key="2">
    <citation type="journal article" date="2022" name="Mol. Biol. Evol.">
        <title>Comparative Genomics Reveals Insights into the Divergent Evolution of Astigmatic Mites and Household Pest Adaptations.</title>
        <authorList>
            <person name="Xiong Q."/>
            <person name="Wan A.T."/>
            <person name="Liu X."/>
            <person name="Fung C.S."/>
            <person name="Xiao X."/>
            <person name="Malainual N."/>
            <person name="Hou J."/>
            <person name="Wang L."/>
            <person name="Wang M."/>
            <person name="Yang K.Y."/>
            <person name="Cui Y."/>
            <person name="Leung E.L."/>
            <person name="Nong W."/>
            <person name="Shin S.K."/>
            <person name="Au S.W."/>
            <person name="Jeong K.Y."/>
            <person name="Chew F.T."/>
            <person name="Hui J.H."/>
            <person name="Leung T.F."/>
            <person name="Tungtrongchitr A."/>
            <person name="Zhong N."/>
            <person name="Liu Z."/>
            <person name="Tsui S.K."/>
        </authorList>
    </citation>
    <scope>NUCLEOTIDE SEQUENCE [LARGE SCALE GENOMIC DNA]</scope>
    <source>
        <strain evidence="1">Derp</strain>
    </source>
</reference>
<organism evidence="1 2">
    <name type="scientific">Dermatophagoides pteronyssinus</name>
    <name type="common">European house dust mite</name>
    <dbReference type="NCBI Taxonomy" id="6956"/>
    <lineage>
        <taxon>Eukaryota</taxon>
        <taxon>Metazoa</taxon>
        <taxon>Ecdysozoa</taxon>
        <taxon>Arthropoda</taxon>
        <taxon>Chelicerata</taxon>
        <taxon>Arachnida</taxon>
        <taxon>Acari</taxon>
        <taxon>Acariformes</taxon>
        <taxon>Sarcoptiformes</taxon>
        <taxon>Astigmata</taxon>
        <taxon>Psoroptidia</taxon>
        <taxon>Analgoidea</taxon>
        <taxon>Pyroglyphidae</taxon>
        <taxon>Dermatophagoidinae</taxon>
        <taxon>Dermatophagoides</taxon>
    </lineage>
</organism>
<evidence type="ECO:0000313" key="2">
    <source>
        <dbReference type="Proteomes" id="UP000887458"/>
    </source>
</evidence>
<sequence length="63" mass="7506">MFTVSVFLSYPSIVQQVSLVSIRNLIINQKKIFPSLNRYHHRQQQQQQHSYENVQVMDEMIGQ</sequence>
<dbReference type="Proteomes" id="UP000887458">
    <property type="component" value="Unassembled WGS sequence"/>
</dbReference>
<accession>A0ABQ8JDP8</accession>
<dbReference type="EMBL" id="NJHN03000047">
    <property type="protein sequence ID" value="KAH9420729.1"/>
    <property type="molecule type" value="Genomic_DNA"/>
</dbReference>
<keyword evidence="2" id="KW-1185">Reference proteome</keyword>
<evidence type="ECO:0000313" key="1">
    <source>
        <dbReference type="EMBL" id="KAH9420729.1"/>
    </source>
</evidence>
<name>A0ABQ8JDP8_DERPT</name>
<proteinExistence type="predicted"/>